<evidence type="ECO:0000313" key="1">
    <source>
        <dbReference type="EMBL" id="MBB6253741.1"/>
    </source>
</evidence>
<dbReference type="AlphaFoldDB" id="A0A7X0EG42"/>
<evidence type="ECO:0008006" key="3">
    <source>
        <dbReference type="Google" id="ProtNLM"/>
    </source>
</evidence>
<reference evidence="1 2" key="1">
    <citation type="submission" date="2020-08" db="EMBL/GenBank/DDBJ databases">
        <title>Genomic Encyclopedia of Type Strains, Phase IV (KMG-IV): sequencing the most valuable type-strain genomes for metagenomic binning, comparative biology and taxonomic classification.</title>
        <authorList>
            <person name="Goeker M."/>
        </authorList>
    </citation>
    <scope>NUCLEOTIDE SEQUENCE [LARGE SCALE GENOMIC DNA]</scope>
    <source>
        <strain evidence="1 2">DSM 22198</strain>
    </source>
</reference>
<sequence length="351" mass="37465">MSAKAQPERLLQMAAGLAAGSGPARLAGLSAVLNSSAPVQRVVIPQADIPGLAADFDTTQLGPATQVVEQLQAGGRRTSLQLLEQRIRLADQAENTANNKTLIAELNRLLTLGVGDVAESATSGLGEKMALAWRYTGADQVNDDVRAGVRTWVSGVPGTVVNWRMIGQHLRGLLPNQDYEGVGATAPETLTPLNPLQTNEERGRDAMAAASQRINLALAQLPAHEGPSYRQSGVANSTVYGGAIHVGDYIRDPSFVSTSALRMNGSAGDWGAPGTVQQPKAYFIIQGRTGRYISKAAQQEEGQHEVLFRNDTPFRVDRITNIRGTTFFVYVTEAQPPQGANVKNPYNGNDL</sequence>
<dbReference type="RefSeq" id="WP_184804886.1">
    <property type="nucleotide sequence ID" value="NZ_JACIIZ010000013.1"/>
</dbReference>
<dbReference type="EMBL" id="JACIIZ010000013">
    <property type="protein sequence ID" value="MBB6253741.1"/>
    <property type="molecule type" value="Genomic_DNA"/>
</dbReference>
<gene>
    <name evidence="1" type="ORF">FHS74_004317</name>
</gene>
<protein>
    <recommendedName>
        <fullName evidence="3">ADP ribosyltransferase domain-containing protein</fullName>
    </recommendedName>
</protein>
<accession>A0A7X0EG42</accession>
<evidence type="ECO:0000313" key="2">
    <source>
        <dbReference type="Proteomes" id="UP000539175"/>
    </source>
</evidence>
<comment type="caution">
    <text evidence="1">The sequence shown here is derived from an EMBL/GenBank/DDBJ whole genome shotgun (WGS) entry which is preliminary data.</text>
</comment>
<dbReference type="SUPFAM" id="SSF56399">
    <property type="entry name" value="ADP-ribosylation"/>
    <property type="match status" value="1"/>
</dbReference>
<proteinExistence type="predicted"/>
<dbReference type="Gene3D" id="3.90.176.10">
    <property type="entry name" value="Toxin ADP-ribosyltransferase, Chain A, domain 1"/>
    <property type="match status" value="1"/>
</dbReference>
<dbReference type="Proteomes" id="UP000539175">
    <property type="component" value="Unassembled WGS sequence"/>
</dbReference>
<keyword evidence="2" id="KW-1185">Reference proteome</keyword>
<organism evidence="1 2">
    <name type="scientific">Nitrospirillum iridis</name>
    <dbReference type="NCBI Taxonomy" id="765888"/>
    <lineage>
        <taxon>Bacteria</taxon>
        <taxon>Pseudomonadati</taxon>
        <taxon>Pseudomonadota</taxon>
        <taxon>Alphaproteobacteria</taxon>
        <taxon>Rhodospirillales</taxon>
        <taxon>Azospirillaceae</taxon>
        <taxon>Nitrospirillum</taxon>
    </lineage>
</organism>
<name>A0A7X0EG42_9PROT</name>